<dbReference type="InterPro" id="IPR006483">
    <property type="entry name" value="CRISPR-assoc_Cas3_HD"/>
</dbReference>
<dbReference type="InterPro" id="IPR014001">
    <property type="entry name" value="Helicase_ATP-bd"/>
</dbReference>
<dbReference type="GO" id="GO:0046872">
    <property type="term" value="F:metal ion binding"/>
    <property type="evidence" value="ECO:0007669"/>
    <property type="project" value="UniProtKB-KW"/>
</dbReference>
<evidence type="ECO:0000259" key="11">
    <source>
        <dbReference type="PROSITE" id="PS51643"/>
    </source>
</evidence>
<dbReference type="GO" id="GO:0016787">
    <property type="term" value="F:hydrolase activity"/>
    <property type="evidence" value="ECO:0007669"/>
    <property type="project" value="UniProtKB-KW"/>
</dbReference>
<dbReference type="GO" id="GO:0003676">
    <property type="term" value="F:nucleic acid binding"/>
    <property type="evidence" value="ECO:0007669"/>
    <property type="project" value="InterPro"/>
</dbReference>
<feature type="domain" description="Helicase ATP-binding" evidence="10">
    <location>
        <begin position="230"/>
        <end position="419"/>
    </location>
</feature>
<dbReference type="GO" id="GO:0004519">
    <property type="term" value="F:endonuclease activity"/>
    <property type="evidence" value="ECO:0007669"/>
    <property type="project" value="UniProtKB-KW"/>
</dbReference>
<dbReference type="SUPFAM" id="SSF52540">
    <property type="entry name" value="P-loop containing nucleoside triphosphate hydrolases"/>
    <property type="match status" value="1"/>
</dbReference>
<feature type="domain" description="HD Cas3-type" evidence="11">
    <location>
        <begin position="10"/>
        <end position="198"/>
    </location>
</feature>
<dbReference type="RefSeq" id="WP_176729687.1">
    <property type="nucleotide sequence ID" value="NZ_FMMM01000067.1"/>
</dbReference>
<dbReference type="Proteomes" id="UP000182057">
    <property type="component" value="Unassembled WGS sequence"/>
</dbReference>
<evidence type="ECO:0000313" key="13">
    <source>
        <dbReference type="Proteomes" id="UP000182057"/>
    </source>
</evidence>
<evidence type="ECO:0000256" key="1">
    <source>
        <dbReference type="ARBA" id="ARBA00006847"/>
    </source>
</evidence>
<gene>
    <name evidence="12" type="primary">ygcB</name>
    <name evidence="12" type="ORF">TFUB20_02009</name>
</gene>
<accession>A0A1D3USR0</accession>
<keyword evidence="9" id="KW-0051">Antiviral defense</keyword>
<keyword evidence="5" id="KW-0547">Nucleotide-binding</keyword>
<reference evidence="12 13" key="1">
    <citation type="submission" date="2016-09" db="EMBL/GenBank/DDBJ databases">
        <authorList>
            <person name="Capua I."/>
            <person name="De Benedictis P."/>
            <person name="Joannis T."/>
            <person name="Lombin L.H."/>
            <person name="Cattoli G."/>
        </authorList>
    </citation>
    <scope>NUCLEOTIDE SEQUENCE [LARGE SCALE GENOMIC DNA]</scope>
    <source>
        <strain evidence="12 13">UB20</strain>
    </source>
</reference>
<proteinExistence type="inferred from homology"/>
<keyword evidence="6 12" id="KW-0378">Hydrolase</keyword>
<evidence type="ECO:0000256" key="9">
    <source>
        <dbReference type="ARBA" id="ARBA00023118"/>
    </source>
</evidence>
<evidence type="ECO:0000256" key="5">
    <source>
        <dbReference type="ARBA" id="ARBA00022741"/>
    </source>
</evidence>
<keyword evidence="4" id="KW-0479">Metal-binding</keyword>
<evidence type="ECO:0000256" key="6">
    <source>
        <dbReference type="ARBA" id="ARBA00022801"/>
    </source>
</evidence>
<dbReference type="InterPro" id="IPR054712">
    <property type="entry name" value="Cas3-like_dom"/>
</dbReference>
<evidence type="ECO:0000313" key="12">
    <source>
        <dbReference type="EMBL" id="SCQ23274.1"/>
    </source>
</evidence>
<dbReference type="InterPro" id="IPR038257">
    <property type="entry name" value="CRISPR-assoc_Cas3_HD_sf"/>
</dbReference>
<dbReference type="Pfam" id="PF22590">
    <property type="entry name" value="Cas3-like_C_2"/>
    <property type="match status" value="1"/>
</dbReference>
<dbReference type="SMART" id="SM00487">
    <property type="entry name" value="DEXDc"/>
    <property type="match status" value="1"/>
</dbReference>
<keyword evidence="12" id="KW-0255">Endonuclease</keyword>
<dbReference type="GO" id="GO:0005524">
    <property type="term" value="F:ATP binding"/>
    <property type="evidence" value="ECO:0007669"/>
    <property type="project" value="UniProtKB-KW"/>
</dbReference>
<keyword evidence="3" id="KW-0540">Nuclease</keyword>
<dbReference type="EC" id="3.1.-.-" evidence="12"/>
<evidence type="ECO:0000256" key="4">
    <source>
        <dbReference type="ARBA" id="ARBA00022723"/>
    </source>
</evidence>
<dbReference type="Gene3D" id="3.40.50.300">
    <property type="entry name" value="P-loop containing nucleotide triphosphate hydrolases"/>
    <property type="match status" value="2"/>
</dbReference>
<evidence type="ECO:0000256" key="7">
    <source>
        <dbReference type="ARBA" id="ARBA00022806"/>
    </source>
</evidence>
<name>A0A1D3USR0_TANFO</name>
<dbReference type="GO" id="GO:0003724">
    <property type="term" value="F:RNA helicase activity"/>
    <property type="evidence" value="ECO:0007669"/>
    <property type="project" value="TreeGrafter"/>
</dbReference>
<evidence type="ECO:0000256" key="8">
    <source>
        <dbReference type="ARBA" id="ARBA00022840"/>
    </source>
</evidence>
<dbReference type="Pfam" id="PF00270">
    <property type="entry name" value="DEAD"/>
    <property type="match status" value="1"/>
</dbReference>
<dbReference type="GO" id="GO:0051607">
    <property type="term" value="P:defense response to virus"/>
    <property type="evidence" value="ECO:0007669"/>
    <property type="project" value="UniProtKB-KW"/>
</dbReference>
<dbReference type="InterPro" id="IPR027417">
    <property type="entry name" value="P-loop_NTPase"/>
</dbReference>
<dbReference type="PROSITE" id="PS51192">
    <property type="entry name" value="HELICASE_ATP_BIND_1"/>
    <property type="match status" value="1"/>
</dbReference>
<evidence type="ECO:0000259" key="10">
    <source>
        <dbReference type="PROSITE" id="PS51192"/>
    </source>
</evidence>
<dbReference type="PANTHER" id="PTHR47959:SF16">
    <property type="entry name" value="CRISPR-ASSOCIATED NUCLEASE_HELICASE CAS3-RELATED"/>
    <property type="match status" value="1"/>
</dbReference>
<evidence type="ECO:0000256" key="2">
    <source>
        <dbReference type="ARBA" id="ARBA00009046"/>
    </source>
</evidence>
<dbReference type="NCBIfam" id="TIGR01587">
    <property type="entry name" value="cas3_core"/>
    <property type="match status" value="1"/>
</dbReference>
<evidence type="ECO:0000256" key="3">
    <source>
        <dbReference type="ARBA" id="ARBA00022722"/>
    </source>
</evidence>
<keyword evidence="8" id="KW-0067">ATP-binding</keyword>
<dbReference type="PROSITE" id="PS51643">
    <property type="entry name" value="HD_CAS3"/>
    <property type="match status" value="1"/>
</dbReference>
<dbReference type="Gene3D" id="1.10.3210.30">
    <property type="match status" value="1"/>
</dbReference>
<dbReference type="PANTHER" id="PTHR47959">
    <property type="entry name" value="ATP-DEPENDENT RNA HELICASE RHLE-RELATED"/>
    <property type="match status" value="1"/>
</dbReference>
<dbReference type="AlphaFoldDB" id="A0A1D3USR0"/>
<comment type="similarity">
    <text evidence="2">In the central section; belongs to the CRISPR-associated helicase Cas3 family.</text>
</comment>
<organism evidence="12 13">
    <name type="scientific">Tannerella forsythia</name>
    <name type="common">Bacteroides forsythus</name>
    <dbReference type="NCBI Taxonomy" id="28112"/>
    <lineage>
        <taxon>Bacteria</taxon>
        <taxon>Pseudomonadati</taxon>
        <taxon>Bacteroidota</taxon>
        <taxon>Bacteroidia</taxon>
        <taxon>Bacteroidales</taxon>
        <taxon>Tannerellaceae</taxon>
        <taxon>Tannerella</taxon>
    </lineage>
</organism>
<dbReference type="InterPro" id="IPR006474">
    <property type="entry name" value="Helicase_Cas3_CRISPR-ass_core"/>
</dbReference>
<dbReference type="EMBL" id="FMMM01000067">
    <property type="protein sequence ID" value="SCQ23274.1"/>
    <property type="molecule type" value="Genomic_DNA"/>
</dbReference>
<keyword evidence="7 12" id="KW-0347">Helicase</keyword>
<dbReference type="GO" id="GO:0005829">
    <property type="term" value="C:cytosol"/>
    <property type="evidence" value="ECO:0007669"/>
    <property type="project" value="TreeGrafter"/>
</dbReference>
<dbReference type="InterPro" id="IPR011545">
    <property type="entry name" value="DEAD/DEAH_box_helicase_dom"/>
</dbReference>
<sequence length="759" mass="88116">MPNFKIPILAKPSGVTLEQHKLNVVSEGMLLLEYRPFVAEKYEQRVGRSLSRRLKLVCQYHDDGKMNEKWQNACRKDYEAFLEWQKRHKGTFRDYSKQDIDKAGKNIRLAGVRHEWQSLLLNVNKKMPIVLQAAIAAHHGKLGFNFEQRWIKEGMGDFWKAFQKESNSKSETLDIMQLANVQYEFSGIRGLLQLADHRASAKEDNDFVPDHTTFNYQFPFPSKRGVQELVEKHWKEELLLVRAPTGAGKTDASLLWASLQITNKRADRLIIAMPTRFTSNALSISVAENLSDTGLYHSSAWFNRFQNKIEKGEVTRQKAERIHEFARLLETPVTVCTIDHLLMALTLTREEHHLITFNMAHSCLVIDEADFYDEFTQANILVLLKILKAWNVPVLLMSASLPEAVLIEYKSIGYSVNEIMEDDSDNARPRFIIKDIRKYEEPDDISDLLILMAEKRNGVIYANTVDKAISYYKWYQEYNNNVIEKIEICLYHSRFTEPDKERKEKEIIDMLGRKAWEKNKAHGIAIMTQIGEMSINISADMMISDICPIDRLTQRAGRMCRFDKSKIGKLYVVVPQKDDCLYPAPYGSFDLHAKSWSSCVSLSKTIQLLKKKSYCAGELVDLLNAVYEQRINYSPKSIENANNLKSYFMMNWLINPQQKSAEDDDSVNFWRSRDIMPQDTVFVQKPDSRFFSNYLEFQNWKIYNSVELPIYIINNAKKQHKIDDINIKIKDEETSIFVIREGFYNYETGATFVEDGVFL</sequence>
<protein>
    <submittedName>
        <fullName evidence="12">CRISPR-associated endonuclease/helicase Cas3</fullName>
        <ecNumber evidence="12">3.1.-.-</ecNumber>
    </submittedName>
</protein>
<comment type="similarity">
    <text evidence="1">In the N-terminal section; belongs to the CRISPR-associated nuclease Cas3-HD family.</text>
</comment>
<dbReference type="InterPro" id="IPR050079">
    <property type="entry name" value="DEAD_box_RNA_helicase"/>
</dbReference>